<feature type="compositionally biased region" description="Polar residues" evidence="7">
    <location>
        <begin position="598"/>
        <end position="607"/>
    </location>
</feature>
<dbReference type="FunFam" id="3.30.460.10:FF:000006">
    <property type="entry name" value="non-canonical poly(A) RNA polymerase PAPD5"/>
    <property type="match status" value="1"/>
</dbReference>
<evidence type="ECO:0000313" key="11">
    <source>
        <dbReference type="Proteomes" id="UP001626550"/>
    </source>
</evidence>
<reference evidence="10 11" key="1">
    <citation type="submission" date="2024-11" db="EMBL/GenBank/DDBJ databases">
        <title>Adaptive evolution of stress response genes in parasites aligns with host niche diversity.</title>
        <authorList>
            <person name="Hahn C."/>
            <person name="Resl P."/>
        </authorList>
    </citation>
    <scope>NUCLEOTIDE SEQUENCE [LARGE SCALE GENOMIC DNA]</scope>
    <source>
        <strain evidence="10">EGGRZ-B1_66</strain>
        <tissue evidence="10">Body</tissue>
    </source>
</reference>
<keyword evidence="6" id="KW-0460">Magnesium</keyword>
<comment type="cofactor">
    <cofactor evidence="1">
        <name>Mn(2+)</name>
        <dbReference type="ChEBI" id="CHEBI:29035"/>
    </cofactor>
</comment>
<dbReference type="PANTHER" id="PTHR23092:SF15">
    <property type="entry name" value="INACTIVE NON-CANONICAL POLY(A) RNA POLYMERASE PROTEIN TRF4-2-RELATED"/>
    <property type="match status" value="1"/>
</dbReference>
<dbReference type="Gene3D" id="3.30.460.10">
    <property type="entry name" value="Beta Polymerase, domain 2"/>
    <property type="match status" value="1"/>
</dbReference>
<feature type="compositionally biased region" description="Low complexity" evidence="7">
    <location>
        <begin position="419"/>
        <end position="433"/>
    </location>
</feature>
<dbReference type="Gene3D" id="1.10.1410.10">
    <property type="match status" value="1"/>
</dbReference>
<feature type="region of interest" description="Disordered" evidence="7">
    <location>
        <begin position="516"/>
        <end position="578"/>
    </location>
</feature>
<evidence type="ECO:0000256" key="6">
    <source>
        <dbReference type="ARBA" id="ARBA00022842"/>
    </source>
</evidence>
<evidence type="ECO:0000256" key="1">
    <source>
        <dbReference type="ARBA" id="ARBA00001936"/>
    </source>
</evidence>
<dbReference type="SUPFAM" id="SSF81631">
    <property type="entry name" value="PAP/OAS1 substrate-binding domain"/>
    <property type="match status" value="1"/>
</dbReference>
<feature type="region of interest" description="Disordered" evidence="7">
    <location>
        <begin position="598"/>
        <end position="632"/>
    </location>
</feature>
<dbReference type="SUPFAM" id="SSF81301">
    <property type="entry name" value="Nucleotidyltransferase"/>
    <property type="match status" value="1"/>
</dbReference>
<proteinExistence type="inferred from homology"/>
<dbReference type="GO" id="GO:0046872">
    <property type="term" value="F:metal ion binding"/>
    <property type="evidence" value="ECO:0007669"/>
    <property type="project" value="UniProtKB-KW"/>
</dbReference>
<comment type="caution">
    <text evidence="10">The sequence shown here is derived from an EMBL/GenBank/DDBJ whole genome shotgun (WGS) entry which is preliminary data.</text>
</comment>
<dbReference type="Pfam" id="PF22600">
    <property type="entry name" value="MTPAP-like_central"/>
    <property type="match status" value="1"/>
</dbReference>
<evidence type="ECO:0000259" key="8">
    <source>
        <dbReference type="Pfam" id="PF03828"/>
    </source>
</evidence>
<dbReference type="Proteomes" id="UP001626550">
    <property type="component" value="Unassembled WGS sequence"/>
</dbReference>
<dbReference type="PANTHER" id="PTHR23092">
    <property type="entry name" value="POLY(A) RNA POLYMERASE"/>
    <property type="match status" value="1"/>
</dbReference>
<organism evidence="10 11">
    <name type="scientific">Cichlidogyrus casuarinus</name>
    <dbReference type="NCBI Taxonomy" id="1844966"/>
    <lineage>
        <taxon>Eukaryota</taxon>
        <taxon>Metazoa</taxon>
        <taxon>Spiralia</taxon>
        <taxon>Lophotrochozoa</taxon>
        <taxon>Platyhelminthes</taxon>
        <taxon>Monogenea</taxon>
        <taxon>Monopisthocotylea</taxon>
        <taxon>Dactylogyridea</taxon>
        <taxon>Ancyrocephalidae</taxon>
        <taxon>Cichlidogyrus</taxon>
    </lineage>
</organism>
<dbReference type="EC" id="2.7.7.19" evidence="3"/>
<sequence length="736" mass="82846">MLTSLGLQDDLSVELVDNRLQLPKPLFQQPNHVKGRFIYWNPEHASICSSMHIDDITDARIKRQIPKFEAYNNIFAEMHNDLMAQLNSEIRDFIRFISPTPNEQWAREYVITKVRNVIRFLWPHARVEVCGSFQTKLYLPTSDIDLVVFGNWDPNRLPLDILKTHIESSMIASSIKVLSRATVPIVKFIDKDTDIQVDISFNMDNSIRAVNLISDYLRLHPCLQSLVLVLKQFLQQRELNEVFTGGLGSYALILMCVSFLQHNVQPVGVDKVNLAVLLIEFLELYGNRFNYETTAIRVSDSGVYCRKDDVFVNAEMLCIQDPLNPDNDLGRRTFAMLQVRQSFEYAYTVLRSAVFPQFQSLHSNKSILGRIIRIPQRTLEKREQVLNFVDNMRIKITPYIAIPTSAVAKSSARTEPRNPSSSAPSQPTQSLSTPSAIMIAPSSNPSYFSSPVSYSNISFFGPPLPHLGFQFMPRVFPSQLIQIPPYAYHQAPVHVLPSSSSPSNQAVDCVVEMTQGNQGSYSSCSPDTSSKTSPVSSEDSSEEQVFAPEKRRPPPDSSNMEKTLLPSPNGDGPESSNSRIILEDCGVKSLVNCGAGDANNNSRVSDNPPTPFSNHDWPSASTTVPNNEETFPHPTIVSVTRKNRSQARKFDPRQYRLKGEMFKLSDPGIRKVESNRIQNNATCKNKAPHRSSSEENENRQKPVHETTAETNKNCGTGSKRKRVQSRKSQQMANKNH</sequence>
<dbReference type="InterPro" id="IPR002058">
    <property type="entry name" value="PAP_assoc"/>
</dbReference>
<feature type="compositionally biased region" description="Basic and acidic residues" evidence="7">
    <location>
        <begin position="691"/>
        <end position="707"/>
    </location>
</feature>
<dbReference type="Pfam" id="PF03828">
    <property type="entry name" value="PAP_assoc"/>
    <property type="match status" value="1"/>
</dbReference>
<feature type="region of interest" description="Disordered" evidence="7">
    <location>
        <begin position="666"/>
        <end position="736"/>
    </location>
</feature>
<accession>A0ABD2QF20</accession>
<feature type="domain" description="PAP-associated" evidence="8">
    <location>
        <begin position="273"/>
        <end position="327"/>
    </location>
</feature>
<dbReference type="AlphaFoldDB" id="A0ABD2QF20"/>
<evidence type="ECO:0000256" key="2">
    <source>
        <dbReference type="ARBA" id="ARBA00008593"/>
    </source>
</evidence>
<keyword evidence="11" id="KW-1185">Reference proteome</keyword>
<dbReference type="GO" id="GO:0016070">
    <property type="term" value="P:RNA metabolic process"/>
    <property type="evidence" value="ECO:0007669"/>
    <property type="project" value="UniProtKB-ARBA"/>
</dbReference>
<feature type="compositionally biased region" description="Polar residues" evidence="7">
    <location>
        <begin position="726"/>
        <end position="736"/>
    </location>
</feature>
<dbReference type="InterPro" id="IPR054708">
    <property type="entry name" value="MTPAP-like_central"/>
</dbReference>
<dbReference type="InterPro" id="IPR043519">
    <property type="entry name" value="NT_sf"/>
</dbReference>
<keyword evidence="4" id="KW-0808">Transferase</keyword>
<dbReference type="EMBL" id="JBJKFK010000324">
    <property type="protein sequence ID" value="KAL3317827.1"/>
    <property type="molecule type" value="Genomic_DNA"/>
</dbReference>
<evidence type="ECO:0000256" key="7">
    <source>
        <dbReference type="SAM" id="MobiDB-lite"/>
    </source>
</evidence>
<feature type="domain" description="Poly(A) RNA polymerase mitochondrial-like central palm" evidence="9">
    <location>
        <begin position="86"/>
        <end position="217"/>
    </location>
</feature>
<comment type="similarity">
    <text evidence="2">Belongs to the DNA polymerase type-B-like family.</text>
</comment>
<evidence type="ECO:0000259" key="9">
    <source>
        <dbReference type="Pfam" id="PF22600"/>
    </source>
</evidence>
<evidence type="ECO:0000256" key="5">
    <source>
        <dbReference type="ARBA" id="ARBA00022723"/>
    </source>
</evidence>
<evidence type="ECO:0000256" key="4">
    <source>
        <dbReference type="ARBA" id="ARBA00022679"/>
    </source>
</evidence>
<dbReference type="InterPro" id="IPR045862">
    <property type="entry name" value="Trf4-like"/>
</dbReference>
<evidence type="ECO:0000256" key="3">
    <source>
        <dbReference type="ARBA" id="ARBA00012388"/>
    </source>
</evidence>
<gene>
    <name evidence="10" type="primary">PAPD5</name>
    <name evidence="10" type="ORF">Ciccas_003519</name>
</gene>
<feature type="region of interest" description="Disordered" evidence="7">
    <location>
        <begin position="410"/>
        <end position="433"/>
    </location>
</feature>
<dbReference type="GO" id="GO:1990817">
    <property type="term" value="F:poly(A) RNA polymerase activity"/>
    <property type="evidence" value="ECO:0007669"/>
    <property type="project" value="UniProtKB-EC"/>
</dbReference>
<dbReference type="CDD" id="cd05402">
    <property type="entry name" value="NT_PAP_TUTase"/>
    <property type="match status" value="1"/>
</dbReference>
<evidence type="ECO:0000313" key="10">
    <source>
        <dbReference type="EMBL" id="KAL3317827.1"/>
    </source>
</evidence>
<feature type="compositionally biased region" description="Low complexity" evidence="7">
    <location>
        <begin position="520"/>
        <end position="534"/>
    </location>
</feature>
<protein>
    <recommendedName>
        <fullName evidence="3">polynucleotide adenylyltransferase</fullName>
        <ecNumber evidence="3">2.7.7.19</ecNumber>
    </recommendedName>
</protein>
<feature type="compositionally biased region" description="Polar residues" evidence="7">
    <location>
        <begin position="619"/>
        <end position="629"/>
    </location>
</feature>
<name>A0ABD2QF20_9PLAT</name>
<keyword evidence="5" id="KW-0479">Metal-binding</keyword>